<evidence type="ECO:0000313" key="2">
    <source>
        <dbReference type="EMBL" id="CDW59394.1"/>
    </source>
</evidence>
<dbReference type="InterPro" id="IPR032675">
    <property type="entry name" value="LRR_dom_sf"/>
</dbReference>
<dbReference type="InterPro" id="IPR051341">
    <property type="entry name" value="Zyg-11_UBL_adapter"/>
</dbReference>
<dbReference type="OrthoDB" id="5783533at2759"/>
<evidence type="ECO:0000313" key="3">
    <source>
        <dbReference type="Proteomes" id="UP000030665"/>
    </source>
</evidence>
<sequence length="374" mass="41308">MSTVHDARSTEELLAQLDLYLTAGIGEQVMRELQQSPEVLSVEMERYDLLMNHRRLPLVTMNLSGTQLCDTCLAGLLMEHASTLTCLNIANCARLSGKVHSLITRNIKLENMKFLDLSGLARIFSHILFKTKHDNVRIPVVSLSDALVSLMPSQSRQLADMQKREGAITNLEDMTWSGIDSDESGSSASPGSSASNFKMLTAAMTNLQAMIFRADIGGNEPAVESVGKLFTELLGPTSNLRYLDLSGWRHLGYMHYIEPLHNLTTLVLNDVQHLDLAIDAICSVKSLMHLDLSQHNRISGEFSRPVITLDRLVCSLPLLTALDISGTNLASSPSNDDWLEFNNAFEHSRSMQEPIQACMFCSNISDLFLVTGPS</sequence>
<reference evidence="2" key="2">
    <citation type="submission" date="2014-03" db="EMBL/GenBank/DDBJ databases">
        <title>The whipworm genome and dual-species transcriptomics of an intimate host-pathogen interaction.</title>
        <authorList>
            <person name="Foth B.J."/>
            <person name="Tsai I.J."/>
            <person name="Reid A.J."/>
            <person name="Bancroft A.J."/>
            <person name="Nichol S."/>
            <person name="Tracey A."/>
            <person name="Holroyd N."/>
            <person name="Cotton J.A."/>
            <person name="Stanley E.J."/>
            <person name="Zarowiecki M."/>
            <person name="Liu J.Z."/>
            <person name="Huckvale T."/>
            <person name="Cooper P.J."/>
            <person name="Grencis R.K."/>
            <person name="Berriman M."/>
        </authorList>
    </citation>
    <scope>NUCLEOTIDE SEQUENCE [LARGE SCALE GENOMIC DNA]</scope>
</reference>
<evidence type="ECO:0000259" key="1">
    <source>
        <dbReference type="Pfam" id="PF25013"/>
    </source>
</evidence>
<dbReference type="Gene3D" id="3.80.10.10">
    <property type="entry name" value="Ribonuclease Inhibitor"/>
    <property type="match status" value="1"/>
</dbReference>
<dbReference type="STRING" id="36087.A0A077ZHU9"/>
<dbReference type="PANTHER" id="PTHR12904">
    <property type="match status" value="1"/>
</dbReference>
<dbReference type="Pfam" id="PF25013">
    <property type="entry name" value="LRR_Zer-1"/>
    <property type="match status" value="1"/>
</dbReference>
<dbReference type="InterPro" id="IPR056845">
    <property type="entry name" value="LRR_Zer-1"/>
</dbReference>
<reference evidence="2" key="1">
    <citation type="submission" date="2014-01" db="EMBL/GenBank/DDBJ databases">
        <authorList>
            <person name="Aslett M."/>
        </authorList>
    </citation>
    <scope>NUCLEOTIDE SEQUENCE</scope>
</reference>
<feature type="domain" description="Zer-1-like leucine-rich repeats region" evidence="1">
    <location>
        <begin position="232"/>
        <end position="339"/>
    </location>
</feature>
<protein>
    <submittedName>
        <fullName evidence="2">Leucine Rich Repeat family protein</fullName>
    </submittedName>
</protein>
<accession>A0A077ZHU9</accession>
<dbReference type="GO" id="GO:0031462">
    <property type="term" value="C:Cul2-RING ubiquitin ligase complex"/>
    <property type="evidence" value="ECO:0007669"/>
    <property type="project" value="TreeGrafter"/>
</dbReference>
<dbReference type="Proteomes" id="UP000030665">
    <property type="component" value="Unassembled WGS sequence"/>
</dbReference>
<dbReference type="EMBL" id="HG806583">
    <property type="protein sequence ID" value="CDW59394.1"/>
    <property type="molecule type" value="Genomic_DNA"/>
</dbReference>
<keyword evidence="3" id="KW-1185">Reference proteome</keyword>
<organism evidence="2 3">
    <name type="scientific">Trichuris trichiura</name>
    <name type="common">Whipworm</name>
    <name type="synonym">Trichocephalus trichiurus</name>
    <dbReference type="NCBI Taxonomy" id="36087"/>
    <lineage>
        <taxon>Eukaryota</taxon>
        <taxon>Metazoa</taxon>
        <taxon>Ecdysozoa</taxon>
        <taxon>Nematoda</taxon>
        <taxon>Enoplea</taxon>
        <taxon>Dorylaimia</taxon>
        <taxon>Trichinellida</taxon>
        <taxon>Trichuridae</taxon>
        <taxon>Trichuris</taxon>
    </lineage>
</organism>
<proteinExistence type="predicted"/>
<dbReference type="AlphaFoldDB" id="A0A077ZHU9"/>
<name>A0A077ZHU9_TRITR</name>
<gene>
    <name evidence="2" type="ORF">TTRE_0000772801</name>
</gene>
<dbReference type="PANTHER" id="PTHR12904:SF23">
    <property type="entry name" value="PROTEIN ZER-1 HOMOLOG"/>
    <property type="match status" value="1"/>
</dbReference>
<dbReference type="SUPFAM" id="SSF52047">
    <property type="entry name" value="RNI-like"/>
    <property type="match status" value="1"/>
</dbReference>